<organism evidence="1 2">
    <name type="scientific">Luteibacter flocculans</name>
    <dbReference type="NCBI Taxonomy" id="2780091"/>
    <lineage>
        <taxon>Bacteria</taxon>
        <taxon>Pseudomonadati</taxon>
        <taxon>Pseudomonadota</taxon>
        <taxon>Gammaproteobacteria</taxon>
        <taxon>Lysobacterales</taxon>
        <taxon>Rhodanobacteraceae</taxon>
        <taxon>Luteibacter</taxon>
    </lineage>
</organism>
<dbReference type="Proteomes" id="UP001056681">
    <property type="component" value="Chromosome"/>
</dbReference>
<dbReference type="NCBIfam" id="TIGR02608">
    <property type="entry name" value="delta_60_rpt"/>
    <property type="match status" value="4"/>
</dbReference>
<accession>A0ABY4TAC5</accession>
<evidence type="ECO:0000313" key="2">
    <source>
        <dbReference type="Proteomes" id="UP001056681"/>
    </source>
</evidence>
<name>A0ABY4TAC5_9GAMM</name>
<dbReference type="Pfam" id="PF17164">
    <property type="entry name" value="DUF5122"/>
    <property type="match status" value="3"/>
</dbReference>
<keyword evidence="2" id="KW-1185">Reference proteome</keyword>
<gene>
    <name evidence="1" type="ORF">IM816_06980</name>
</gene>
<evidence type="ECO:0008006" key="3">
    <source>
        <dbReference type="Google" id="ProtNLM"/>
    </source>
</evidence>
<sequence length="441" mass="46170">MSKEAKSGELEKEFSPPFHRGVGSMLPLTDGGMYLTTSLDASDPDEGVALLVARVDAEGNADVGFGVSGIASAQIYMDSTLSVPMGVMQGSDGKITAAVVMNRTIGLARFTPKGDIDSTFGNSGTITHVLDRLPPRPSGVPPREVFDACGGARSDAISDGEPRAVGAMHGGIVPAPGGGMYFVRDNGFGGPGWSYLVRFNALGLLDRSFDDDGVVYVQHPDGSQTVALAVSSVVNIEEGSKVVVAGWVGGINDHKAFVARFDKNGQLDTAFGEGGFAVVKPSRDTSSMLFGAVHVTRDGRIFASGQTEEGVRRVGILVGLDTTGKPLLSFNQGEPVLFDLLDTDMKNDFRTNVAVQADGKIVVVGQVVNSEARTGSALVARYLPDGSLDSSFATPQGWITINPFGRTDNWVFTSELAPDGKIVLAGGSFDSTAGWVVRLSS</sequence>
<dbReference type="RefSeq" id="WP_250340320.1">
    <property type="nucleotide sequence ID" value="NZ_CP063231.1"/>
</dbReference>
<dbReference type="InterPro" id="IPR013431">
    <property type="entry name" value="Delta_60_rpt"/>
</dbReference>
<proteinExistence type="predicted"/>
<dbReference type="EMBL" id="CP063231">
    <property type="protein sequence ID" value="URL59829.1"/>
    <property type="molecule type" value="Genomic_DNA"/>
</dbReference>
<protein>
    <recommendedName>
        <fullName evidence="3">Delta-60 repeat protein</fullName>
    </recommendedName>
</protein>
<dbReference type="Gene3D" id="2.80.10.50">
    <property type="match status" value="2"/>
</dbReference>
<evidence type="ECO:0000313" key="1">
    <source>
        <dbReference type="EMBL" id="URL59829.1"/>
    </source>
</evidence>
<reference evidence="1" key="1">
    <citation type="submission" date="2020-10" db="EMBL/GenBank/DDBJ databases">
        <title>Whole-genome sequence of Luteibacter sp. EIF3.</title>
        <authorList>
            <person name="Friedrich I."/>
            <person name="Hertel R."/>
            <person name="Daniel R."/>
        </authorList>
    </citation>
    <scope>NUCLEOTIDE SEQUENCE</scope>
    <source>
        <strain evidence="1">EIF3</strain>
    </source>
</reference>